<dbReference type="GO" id="GO:0016020">
    <property type="term" value="C:membrane"/>
    <property type="evidence" value="ECO:0007669"/>
    <property type="project" value="UniProtKB-SubCell"/>
</dbReference>
<proteinExistence type="predicted"/>
<dbReference type="OrthoDB" id="8670769at2"/>
<dbReference type="Pfam" id="PF13515">
    <property type="entry name" value="FUSC_2"/>
    <property type="match status" value="1"/>
</dbReference>
<keyword evidence="3 5" id="KW-1133">Transmembrane helix</keyword>
<accession>A0A2T0U4D9</accession>
<keyword evidence="9" id="KW-1185">Reference proteome</keyword>
<protein>
    <submittedName>
        <fullName evidence="8">Putative membrane protein YccC</fullName>
    </submittedName>
</protein>
<feature type="transmembrane region" description="Helical" evidence="5">
    <location>
        <begin position="93"/>
        <end position="111"/>
    </location>
</feature>
<evidence type="ECO:0000256" key="5">
    <source>
        <dbReference type="SAM" id="Phobius"/>
    </source>
</evidence>
<keyword evidence="2 5" id="KW-0812">Transmembrane</keyword>
<comment type="subcellular location">
    <subcellularLocation>
        <location evidence="1">Membrane</location>
        <topology evidence="1">Multi-pass membrane protein</topology>
    </subcellularLocation>
</comment>
<comment type="caution">
    <text evidence="8">The sequence shown here is derived from an EMBL/GenBank/DDBJ whole genome shotgun (WGS) entry which is preliminary data.</text>
</comment>
<evidence type="ECO:0000256" key="4">
    <source>
        <dbReference type="ARBA" id="ARBA00023136"/>
    </source>
</evidence>
<reference evidence="8 9" key="1">
    <citation type="submission" date="2018-03" db="EMBL/GenBank/DDBJ databases">
        <title>Genomic Encyclopedia of Type Strains, Phase III (KMG-III): the genomes of soil and plant-associated and newly described type strains.</title>
        <authorList>
            <person name="Whitman W."/>
        </authorList>
    </citation>
    <scope>NUCLEOTIDE SEQUENCE [LARGE SCALE GENOMIC DNA]</scope>
    <source>
        <strain evidence="8 9">CGMCC 1.9313</strain>
    </source>
</reference>
<dbReference type="AlphaFoldDB" id="A0A2T0U4D9"/>
<evidence type="ECO:0000313" key="8">
    <source>
        <dbReference type="EMBL" id="PRY52791.1"/>
    </source>
</evidence>
<evidence type="ECO:0000259" key="7">
    <source>
        <dbReference type="Pfam" id="PF13515"/>
    </source>
</evidence>
<feature type="transmembrane region" description="Helical" evidence="5">
    <location>
        <begin position="69"/>
        <end position="87"/>
    </location>
</feature>
<gene>
    <name evidence="8" type="ORF">B0I27_105260</name>
</gene>
<feature type="transmembrane region" description="Helical" evidence="5">
    <location>
        <begin position="478"/>
        <end position="496"/>
    </location>
</feature>
<sequence length="695" mass="78453">MITSHSFLRLKRFFLSEYFTDAFRITLSVLTPVTVLFSLGYPEAAITAALGALNIGVTEGAGTAADKKISLLISVPLLFLISLLVASVWPYPLLLAIVFSAVVFCCSMLTVYGLRYSILGISLIGQAIFSWGLKPADGLEFSLWVLAGSVWYYFMSYLYIRLWPLRSLKHAIAECLTSTSEFLSAKALFYDTDVPLDLSYKKLLSLHIRINDKQELVRNLLIRDRQAMSPDNNEGQRLIRIASWSIDLYDQITAIHYDYAFVREHFQVSGVLELVNKIIKLQVKELQIISGALQTNRRPRINKYLKETRLLEDRLQYIIDRESGSNAVLLSRLKHNIRQIDGYIKAIKTGAGTGDVQVQYAHFVSVQDFSFAPVKSNLSLKSPVFRFALRLTIACMVGLGLSYVFKLGTYNYWIVLTILMVIRPSFNITQKRNKQRLIGSLTGLVGGFAILLLSQAEVQISFAVIFLVGFLAFLRTNYLIAAAFITAMVVLSFNVYTGQDTSIILERMYDTLLGCVIAFAAAYLFPVWEGKRLDFHIKQVLESNIRYLERLYDEATGTPSDVTSYKLSRKSVYTSLASLSSVFASMQSEPRRSIERESGIYHFQVLNLRLSSMITSLFSVFRLKDDMLHNPREEMLQIEITLAMLKKSLLNMSNHPSPESTEPSSPSLADMSIRTEAIPLLKLANEIKECCKLFS</sequence>
<dbReference type="Pfam" id="PF12805">
    <property type="entry name" value="FUSC-like"/>
    <property type="match status" value="1"/>
</dbReference>
<evidence type="ECO:0000313" key="9">
    <source>
        <dbReference type="Proteomes" id="UP000238034"/>
    </source>
</evidence>
<feature type="transmembrane region" description="Helical" evidence="5">
    <location>
        <begin position="441"/>
        <end position="472"/>
    </location>
</feature>
<feature type="transmembrane region" description="Helical" evidence="5">
    <location>
        <begin position="141"/>
        <end position="160"/>
    </location>
</feature>
<organism evidence="8 9">
    <name type="scientific">Arcticibacter pallidicorallinus</name>
    <dbReference type="NCBI Taxonomy" id="1259464"/>
    <lineage>
        <taxon>Bacteria</taxon>
        <taxon>Pseudomonadati</taxon>
        <taxon>Bacteroidota</taxon>
        <taxon>Sphingobacteriia</taxon>
        <taxon>Sphingobacteriales</taxon>
        <taxon>Sphingobacteriaceae</taxon>
        <taxon>Arcticibacter</taxon>
    </lineage>
</organism>
<evidence type="ECO:0000259" key="6">
    <source>
        <dbReference type="Pfam" id="PF12805"/>
    </source>
</evidence>
<evidence type="ECO:0000256" key="3">
    <source>
        <dbReference type="ARBA" id="ARBA00022989"/>
    </source>
</evidence>
<dbReference type="InterPro" id="IPR049453">
    <property type="entry name" value="Memb_transporter_dom"/>
</dbReference>
<dbReference type="Proteomes" id="UP000238034">
    <property type="component" value="Unassembled WGS sequence"/>
</dbReference>
<feature type="transmembrane region" description="Helical" evidence="5">
    <location>
        <begin position="508"/>
        <end position="528"/>
    </location>
</feature>
<dbReference type="EMBL" id="PVTH01000005">
    <property type="protein sequence ID" value="PRY52791.1"/>
    <property type="molecule type" value="Genomic_DNA"/>
</dbReference>
<feature type="transmembrane region" description="Helical" evidence="5">
    <location>
        <begin position="45"/>
        <end position="62"/>
    </location>
</feature>
<dbReference type="RefSeq" id="WP_106293195.1">
    <property type="nucleotide sequence ID" value="NZ_PVTH01000005.1"/>
</dbReference>
<dbReference type="InterPro" id="IPR032692">
    <property type="entry name" value="YccS_N"/>
</dbReference>
<feature type="domain" description="Integral membrane bound transporter" evidence="7">
    <location>
        <begin position="400"/>
        <end position="520"/>
    </location>
</feature>
<name>A0A2T0U4D9_9SPHI</name>
<feature type="transmembrane region" description="Helical" evidence="5">
    <location>
        <begin position="387"/>
        <end position="405"/>
    </location>
</feature>
<keyword evidence="4 5" id="KW-0472">Membrane</keyword>
<feature type="domain" description="Integral membrane protein YccS N-terminal" evidence="6">
    <location>
        <begin position="71"/>
        <end position="341"/>
    </location>
</feature>
<evidence type="ECO:0000256" key="1">
    <source>
        <dbReference type="ARBA" id="ARBA00004141"/>
    </source>
</evidence>
<evidence type="ECO:0000256" key="2">
    <source>
        <dbReference type="ARBA" id="ARBA00022692"/>
    </source>
</evidence>